<dbReference type="InterPro" id="IPR012677">
    <property type="entry name" value="Nucleotide-bd_a/b_plait_sf"/>
</dbReference>
<gene>
    <name evidence="6" type="primary">FUSIP1</name>
    <name evidence="5" type="ORF">TSPGSL018_12835</name>
    <name evidence="7" type="ORF">TSPGSL018_14284</name>
    <name evidence="6" type="ORF">TSPGSL018_18384</name>
    <name evidence="4" type="ORF">TSPGSL018_31397</name>
</gene>
<reference evidence="6" key="1">
    <citation type="submission" date="2014-05" db="EMBL/GenBank/DDBJ databases">
        <title>The transcriptome of the halophilic microalga Tetraselmis sp. GSL018 isolated from the Great Salt Lake, Utah.</title>
        <authorList>
            <person name="Jinkerson R.E."/>
            <person name="D'Adamo S."/>
            <person name="Posewitz M.C."/>
        </authorList>
    </citation>
    <scope>NUCLEOTIDE SEQUENCE</scope>
    <source>
        <strain evidence="6">GSL018</strain>
    </source>
</reference>
<dbReference type="InterPro" id="IPR035979">
    <property type="entry name" value="RBD_domain_sf"/>
</dbReference>
<evidence type="ECO:0000259" key="3">
    <source>
        <dbReference type="PROSITE" id="PS50102"/>
    </source>
</evidence>
<evidence type="ECO:0000313" key="4">
    <source>
        <dbReference type="EMBL" id="JAC59439.1"/>
    </source>
</evidence>
<feature type="compositionally biased region" description="Basic and acidic residues" evidence="2">
    <location>
        <begin position="168"/>
        <end position="216"/>
    </location>
</feature>
<dbReference type="PROSITE" id="PS50102">
    <property type="entry name" value="RRM"/>
    <property type="match status" value="1"/>
</dbReference>
<evidence type="ECO:0000313" key="5">
    <source>
        <dbReference type="EMBL" id="JAC66773.1"/>
    </source>
</evidence>
<dbReference type="InterPro" id="IPR050441">
    <property type="entry name" value="RBM"/>
</dbReference>
<evidence type="ECO:0000256" key="2">
    <source>
        <dbReference type="SAM" id="MobiDB-lite"/>
    </source>
</evidence>
<proteinExistence type="predicted"/>
<dbReference type="Pfam" id="PF00076">
    <property type="entry name" value="RRM_1"/>
    <property type="match status" value="1"/>
</dbReference>
<evidence type="ECO:0000256" key="1">
    <source>
        <dbReference type="PROSITE-ProRule" id="PRU00176"/>
    </source>
</evidence>
<dbReference type="InterPro" id="IPR000504">
    <property type="entry name" value="RRM_dom"/>
</dbReference>
<dbReference type="EMBL" id="GBEZ01006612">
    <property type="protein sequence ID" value="JAC78797.1"/>
    <property type="molecule type" value="Transcribed_RNA"/>
</dbReference>
<feature type="compositionally biased region" description="Low complexity" evidence="2">
    <location>
        <begin position="154"/>
        <end position="166"/>
    </location>
</feature>
<feature type="region of interest" description="Disordered" evidence="2">
    <location>
        <begin position="91"/>
        <end position="226"/>
    </location>
</feature>
<dbReference type="Gene3D" id="3.30.70.330">
    <property type="match status" value="1"/>
</dbReference>
<name>A0A061S2F5_9CHLO</name>
<keyword evidence="1" id="KW-0694">RNA-binding</keyword>
<evidence type="ECO:0000313" key="6">
    <source>
        <dbReference type="EMBL" id="JAC77159.1"/>
    </source>
</evidence>
<dbReference type="EMBL" id="GBEZ01027931">
    <property type="protein sequence ID" value="JAC59439.1"/>
    <property type="molecule type" value="Transcribed_RNA"/>
</dbReference>
<dbReference type="GO" id="GO:0003723">
    <property type="term" value="F:RNA binding"/>
    <property type="evidence" value="ECO:0007669"/>
    <property type="project" value="UniProtKB-UniRule"/>
</dbReference>
<dbReference type="PANTHER" id="PTHR48034">
    <property type="entry name" value="TRANSFORMER-2 SEX-DETERMINING PROTEIN-RELATED"/>
    <property type="match status" value="1"/>
</dbReference>
<dbReference type="EMBL" id="GBEZ01008380">
    <property type="protein sequence ID" value="JAC77159.1"/>
    <property type="molecule type" value="Transcribed_RNA"/>
</dbReference>
<accession>A0A061S2F5</accession>
<feature type="domain" description="RRM" evidence="3">
    <location>
        <begin position="9"/>
        <end position="87"/>
    </location>
</feature>
<dbReference type="SUPFAM" id="SSF54928">
    <property type="entry name" value="RNA-binding domain, RBD"/>
    <property type="match status" value="1"/>
</dbReference>
<feature type="compositionally biased region" description="Basic and acidic residues" evidence="2">
    <location>
        <begin position="91"/>
        <end position="147"/>
    </location>
</feature>
<dbReference type="AlphaFoldDB" id="A0A061S2F5"/>
<protein>
    <submittedName>
        <fullName evidence="6">FUS-interacting serine-arginine-rich protein 1</fullName>
    </submittedName>
</protein>
<dbReference type="SMART" id="SM00360">
    <property type="entry name" value="RRM"/>
    <property type="match status" value="1"/>
</dbReference>
<sequence>MRRERGVNCSLLIRNLSKYARTEDVRYAAEKYGAVRDVYLPLDYYTKQPRGIGFVEFYNPEDAQDCQHGMDGKIIEGLEVKVVFAERGRKRPEDYRSDRGRQPDRGYGRDREYERGYSRERDYGRARGSEYGYDRNVGRERSYERAGDRRRRSVSAGRGRSPSPRRSLSREPERIPPPRRERSPQRERSPRRDERMGREAYGRDSERDAYKNDTRRRQSSPRPSFD</sequence>
<dbReference type="EMBL" id="GBEZ01019836">
    <property type="protein sequence ID" value="JAC66773.1"/>
    <property type="molecule type" value="Transcribed_RNA"/>
</dbReference>
<evidence type="ECO:0000313" key="7">
    <source>
        <dbReference type="EMBL" id="JAC78797.1"/>
    </source>
</evidence>
<organism evidence="6">
    <name type="scientific">Tetraselmis sp. GSL018</name>
    <dbReference type="NCBI Taxonomy" id="582737"/>
    <lineage>
        <taxon>Eukaryota</taxon>
        <taxon>Viridiplantae</taxon>
        <taxon>Chlorophyta</taxon>
        <taxon>core chlorophytes</taxon>
        <taxon>Chlorodendrophyceae</taxon>
        <taxon>Chlorodendrales</taxon>
        <taxon>Chlorodendraceae</taxon>
        <taxon>Tetraselmis</taxon>
    </lineage>
</organism>